<gene>
    <name evidence="2" type="ORF">UT61_C0033G0001</name>
</gene>
<comment type="caution">
    <text evidence="2">The sequence shown here is derived from an EMBL/GenBank/DDBJ whole genome shotgun (WGS) entry which is preliminary data.</text>
</comment>
<accession>A0A0G0PM82</accession>
<organism evidence="2 3">
    <name type="scientific">Candidatus Woesebacteria bacterium GW2011_GWA1_39_8</name>
    <dbReference type="NCBI Taxonomy" id="1618552"/>
    <lineage>
        <taxon>Bacteria</taxon>
        <taxon>Candidatus Woeseibacteriota</taxon>
    </lineage>
</organism>
<feature type="non-terminal residue" evidence="2">
    <location>
        <position position="272"/>
    </location>
</feature>
<protein>
    <submittedName>
        <fullName evidence="2">Uncharacterized protein</fullName>
    </submittedName>
</protein>
<keyword evidence="1" id="KW-0732">Signal</keyword>
<name>A0A0G0PM82_9BACT</name>
<evidence type="ECO:0000313" key="2">
    <source>
        <dbReference type="EMBL" id="KKR29304.1"/>
    </source>
</evidence>
<evidence type="ECO:0000256" key="1">
    <source>
        <dbReference type="SAM" id="SignalP"/>
    </source>
</evidence>
<dbReference type="EMBL" id="LBXL01000033">
    <property type="protein sequence ID" value="KKR29304.1"/>
    <property type="molecule type" value="Genomic_DNA"/>
</dbReference>
<feature type="chain" id="PRO_5002533897" evidence="1">
    <location>
        <begin position="27"/>
        <end position="272"/>
    </location>
</feature>
<sequence length="272" mass="30463">MRKSILFFVTILSLLLSLVAAVPAQADTPEPQSVSETGWGVNIMRALIGPYATSDREFAYGEVHVLTAVRNETDFGDYFTVEIGVSNQNKVSNPKWVAANDEEIVNFRNWFPQLPDPGIPIWAEYRACSDGICSEWELRLLNDHRIEGTPEEISTRNWVEGCLLDSAASIDPDVIWIDETTGSEIAQGHLEAEQRWSEKYGWLDVTDYAQPGTFYIRVEYTWRNRHSVDLLAVTECSPPPPPAPAFITVVKVVINDNGGSLEVADFPLFIND</sequence>
<evidence type="ECO:0000313" key="3">
    <source>
        <dbReference type="Proteomes" id="UP000034793"/>
    </source>
</evidence>
<dbReference type="Proteomes" id="UP000034793">
    <property type="component" value="Unassembled WGS sequence"/>
</dbReference>
<proteinExistence type="predicted"/>
<dbReference type="AlphaFoldDB" id="A0A0G0PM82"/>
<feature type="signal peptide" evidence="1">
    <location>
        <begin position="1"/>
        <end position="26"/>
    </location>
</feature>
<reference evidence="2 3" key="1">
    <citation type="journal article" date="2015" name="Nature">
        <title>rRNA introns, odd ribosomes, and small enigmatic genomes across a large radiation of phyla.</title>
        <authorList>
            <person name="Brown C.T."/>
            <person name="Hug L.A."/>
            <person name="Thomas B.C."/>
            <person name="Sharon I."/>
            <person name="Castelle C.J."/>
            <person name="Singh A."/>
            <person name="Wilkins M.J."/>
            <person name="Williams K.H."/>
            <person name="Banfield J.F."/>
        </authorList>
    </citation>
    <scope>NUCLEOTIDE SEQUENCE [LARGE SCALE GENOMIC DNA]</scope>
</reference>